<keyword evidence="6" id="KW-1185">Reference proteome</keyword>
<feature type="coiled-coil region" evidence="1">
    <location>
        <begin position="173"/>
        <end position="200"/>
    </location>
</feature>
<feature type="coiled-coil region" evidence="1">
    <location>
        <begin position="87"/>
        <end position="128"/>
    </location>
</feature>
<evidence type="ECO:0000256" key="3">
    <source>
        <dbReference type="SAM" id="SignalP"/>
    </source>
</evidence>
<reference evidence="4 6" key="1">
    <citation type="submission" date="2016-02" db="EMBL/GenBank/DDBJ databases">
        <authorList>
            <person name="Holder M.E."/>
            <person name="Ajami N.J."/>
            <person name="Petrosino J.F."/>
        </authorList>
    </citation>
    <scope>NUCLEOTIDE SEQUENCE [LARGE SCALE GENOMIC DNA]</scope>
    <source>
        <strain evidence="4 6">CCUG 32990</strain>
    </source>
</reference>
<keyword evidence="3" id="KW-0732">Signal</keyword>
<evidence type="ECO:0000313" key="6">
    <source>
        <dbReference type="Proteomes" id="UP000065822"/>
    </source>
</evidence>
<organism evidence="5 7">
    <name type="scientific">Capnocytophaga haemolytica</name>
    <dbReference type="NCBI Taxonomy" id="45243"/>
    <lineage>
        <taxon>Bacteria</taxon>
        <taxon>Pseudomonadati</taxon>
        <taxon>Bacteroidota</taxon>
        <taxon>Flavobacteriia</taxon>
        <taxon>Flavobacteriales</taxon>
        <taxon>Flavobacteriaceae</taxon>
        <taxon>Capnocytophaga</taxon>
    </lineage>
</organism>
<dbReference type="SUPFAM" id="SSF58100">
    <property type="entry name" value="Bacterial hemolysins"/>
    <property type="match status" value="1"/>
</dbReference>
<keyword evidence="1" id="KW-0175">Coiled coil</keyword>
<dbReference type="Proteomes" id="UP000065822">
    <property type="component" value="Chromosome"/>
</dbReference>
<protein>
    <recommendedName>
        <fullName evidence="8">tRNA (Guanine-N1)-methyltransferase</fullName>
    </recommendedName>
</protein>
<dbReference type="EMBL" id="LT906449">
    <property type="protein sequence ID" value="SNV00936.1"/>
    <property type="molecule type" value="Genomic_DNA"/>
</dbReference>
<sequence>MKKQIIMSVFGAFLTFAINAQDANQTTFNPAVGQKASPTEEEVPEPKINTVMDQLQILIDKGGSWQNYKMFDKVKLAHFRQSLSDTLKNIRTRLQTEKQTVKKHEDEINKLNGDIATLQASLDQTRNEKDSMNFFGILLPKGAYNAIMWGIVLVLAILFILYVYKFSNSNVVTRKSIRELAELQEEYESYRKAAIDREQKVRRQLQDEINKHR</sequence>
<accession>A0AAX2GX27</accession>
<dbReference type="KEGG" id="chg:AXF12_08225"/>
<evidence type="ECO:0000256" key="1">
    <source>
        <dbReference type="SAM" id="Coils"/>
    </source>
</evidence>
<gene>
    <name evidence="4" type="ORF">AXF12_08225</name>
    <name evidence="5" type="ORF">SAMEA44541418_00038</name>
</gene>
<evidence type="ECO:0008006" key="8">
    <source>
        <dbReference type="Google" id="ProtNLM"/>
    </source>
</evidence>
<dbReference type="RefSeq" id="WP_066430145.1">
    <property type="nucleotide sequence ID" value="NZ_CP014227.1"/>
</dbReference>
<feature type="chain" id="PRO_5043477775" description="tRNA (Guanine-N1)-methyltransferase" evidence="3">
    <location>
        <begin position="21"/>
        <end position="213"/>
    </location>
</feature>
<evidence type="ECO:0000313" key="5">
    <source>
        <dbReference type="EMBL" id="SNV00936.1"/>
    </source>
</evidence>
<dbReference type="Proteomes" id="UP000215539">
    <property type="component" value="Chromosome 1"/>
</dbReference>
<dbReference type="AlphaFoldDB" id="A0AAX2GX27"/>
<reference evidence="5 7" key="2">
    <citation type="submission" date="2017-06" db="EMBL/GenBank/DDBJ databases">
        <authorList>
            <consortium name="Pathogen Informatics"/>
        </authorList>
    </citation>
    <scope>NUCLEOTIDE SEQUENCE [LARGE SCALE GENOMIC DNA]</scope>
    <source>
        <strain evidence="5 7">NCTC12947</strain>
    </source>
</reference>
<name>A0AAX2GX27_9FLAO</name>
<keyword evidence="2" id="KW-0472">Membrane</keyword>
<feature type="transmembrane region" description="Helical" evidence="2">
    <location>
        <begin position="146"/>
        <end position="164"/>
    </location>
</feature>
<proteinExistence type="predicted"/>
<keyword evidence="2" id="KW-1133">Transmembrane helix</keyword>
<feature type="signal peptide" evidence="3">
    <location>
        <begin position="1"/>
        <end position="20"/>
    </location>
</feature>
<evidence type="ECO:0000313" key="4">
    <source>
        <dbReference type="EMBL" id="AMD85501.1"/>
    </source>
</evidence>
<evidence type="ECO:0000313" key="7">
    <source>
        <dbReference type="Proteomes" id="UP000215539"/>
    </source>
</evidence>
<dbReference type="EMBL" id="CP014227">
    <property type="protein sequence ID" value="AMD85501.1"/>
    <property type="molecule type" value="Genomic_DNA"/>
</dbReference>
<dbReference type="Gene3D" id="1.20.1170.10">
    <property type="match status" value="1"/>
</dbReference>
<evidence type="ECO:0000256" key="2">
    <source>
        <dbReference type="SAM" id="Phobius"/>
    </source>
</evidence>
<keyword evidence="2" id="KW-0812">Transmembrane</keyword>